<dbReference type="InterPro" id="IPR011333">
    <property type="entry name" value="SKP1/BTB/POZ_sf"/>
</dbReference>
<organism evidence="2 3">
    <name type="scientific">Gigaspora rosea</name>
    <dbReference type="NCBI Taxonomy" id="44941"/>
    <lineage>
        <taxon>Eukaryota</taxon>
        <taxon>Fungi</taxon>
        <taxon>Fungi incertae sedis</taxon>
        <taxon>Mucoromycota</taxon>
        <taxon>Glomeromycotina</taxon>
        <taxon>Glomeromycetes</taxon>
        <taxon>Diversisporales</taxon>
        <taxon>Gigasporaceae</taxon>
        <taxon>Gigaspora</taxon>
    </lineage>
</organism>
<evidence type="ECO:0000259" key="1">
    <source>
        <dbReference type="PROSITE" id="PS50097"/>
    </source>
</evidence>
<dbReference type="PROSITE" id="PS50097">
    <property type="entry name" value="BTB"/>
    <property type="match status" value="1"/>
</dbReference>
<dbReference type="Proteomes" id="UP000266673">
    <property type="component" value="Unassembled WGS sequence"/>
</dbReference>
<dbReference type="GO" id="GO:0005737">
    <property type="term" value="C:cytoplasm"/>
    <property type="evidence" value="ECO:0007669"/>
    <property type="project" value="TreeGrafter"/>
</dbReference>
<feature type="domain" description="BTB" evidence="1">
    <location>
        <begin position="90"/>
        <end position="162"/>
    </location>
</feature>
<dbReference type="Gene3D" id="3.30.710.10">
    <property type="entry name" value="Potassium Channel Kv1.1, Chain A"/>
    <property type="match status" value="1"/>
</dbReference>
<keyword evidence="3" id="KW-1185">Reference proteome</keyword>
<dbReference type="PANTHER" id="PTHR46306:SF1">
    <property type="entry name" value="BTB_POZ DOMAIN-CONTAINING PROTEIN 9"/>
    <property type="match status" value="1"/>
</dbReference>
<dbReference type="SMART" id="SM00225">
    <property type="entry name" value="BTB"/>
    <property type="match status" value="1"/>
</dbReference>
<dbReference type="InterPro" id="IPR052407">
    <property type="entry name" value="BTB_POZ_domain_cont_9"/>
</dbReference>
<protein>
    <recommendedName>
        <fullName evidence="1">BTB domain-containing protein</fullName>
    </recommendedName>
</protein>
<sequence>MTFSSGTTPAASYDELHRGSNIYQGIRFLRHYLIESINSTKFADRLAKHRTFSESVNLTRVRNNRQTNDFRIFKKLSNNYLELLDDEDDFNVIINVGESSNVKIFRAHSTILKYRLLYFRNELTNINRDKNNIKTVNLNNVTIQQFEIIIKYIYGGIVSLKDHDTSFVFDLMVMTYEFLFEELAKHLETYLIETKASWLRLHFSKVFQKSLQNNKFQETKLV</sequence>
<dbReference type="EMBL" id="QKWP01000066">
    <property type="protein sequence ID" value="RIB28426.1"/>
    <property type="molecule type" value="Genomic_DNA"/>
</dbReference>
<dbReference type="PANTHER" id="PTHR46306">
    <property type="entry name" value="BTB/POZ DOMAIN-CONTAINING PROTEIN 9"/>
    <property type="match status" value="1"/>
</dbReference>
<reference evidence="2 3" key="1">
    <citation type="submission" date="2018-06" db="EMBL/GenBank/DDBJ databases">
        <title>Comparative genomics reveals the genomic features of Rhizophagus irregularis, R. cerebriforme, R. diaphanum and Gigaspora rosea, and their symbiotic lifestyle signature.</title>
        <authorList>
            <person name="Morin E."/>
            <person name="San Clemente H."/>
            <person name="Chen E.C.H."/>
            <person name="De La Providencia I."/>
            <person name="Hainaut M."/>
            <person name="Kuo A."/>
            <person name="Kohler A."/>
            <person name="Murat C."/>
            <person name="Tang N."/>
            <person name="Roy S."/>
            <person name="Loubradou J."/>
            <person name="Henrissat B."/>
            <person name="Grigoriev I.V."/>
            <person name="Corradi N."/>
            <person name="Roux C."/>
            <person name="Martin F.M."/>
        </authorList>
    </citation>
    <scope>NUCLEOTIDE SEQUENCE [LARGE SCALE GENOMIC DNA]</scope>
    <source>
        <strain evidence="2 3">DAOM 194757</strain>
    </source>
</reference>
<name>A0A397WA20_9GLOM</name>
<accession>A0A397WA20</accession>
<gene>
    <name evidence="2" type="ORF">C2G38_2239511</name>
</gene>
<dbReference type="InterPro" id="IPR000210">
    <property type="entry name" value="BTB/POZ_dom"/>
</dbReference>
<comment type="caution">
    <text evidence="2">The sequence shown here is derived from an EMBL/GenBank/DDBJ whole genome shotgun (WGS) entry which is preliminary data.</text>
</comment>
<dbReference type="OrthoDB" id="1893551at2759"/>
<proteinExistence type="predicted"/>
<evidence type="ECO:0000313" key="2">
    <source>
        <dbReference type="EMBL" id="RIB28426.1"/>
    </source>
</evidence>
<dbReference type="AlphaFoldDB" id="A0A397WA20"/>
<dbReference type="SUPFAM" id="SSF54695">
    <property type="entry name" value="POZ domain"/>
    <property type="match status" value="1"/>
</dbReference>
<evidence type="ECO:0000313" key="3">
    <source>
        <dbReference type="Proteomes" id="UP000266673"/>
    </source>
</evidence>
<dbReference type="Pfam" id="PF00651">
    <property type="entry name" value="BTB"/>
    <property type="match status" value="1"/>
</dbReference>